<keyword evidence="1" id="KW-0969">Cilium</keyword>
<keyword evidence="1" id="KW-0282">Flagellum</keyword>
<comment type="caution">
    <text evidence="1">The sequence shown here is derived from an EMBL/GenBank/DDBJ whole genome shotgun (WGS) entry which is preliminary data.</text>
</comment>
<accession>A0ABQ1L4I8</accession>
<evidence type="ECO:0000313" key="1">
    <source>
        <dbReference type="EMBL" id="GGC17562.1"/>
    </source>
</evidence>
<proteinExistence type="predicted"/>
<keyword evidence="2" id="KW-1185">Reference proteome</keyword>
<dbReference type="EMBL" id="BMFC01000013">
    <property type="protein sequence ID" value="GGC17562.1"/>
    <property type="molecule type" value="Genomic_DNA"/>
</dbReference>
<keyword evidence="1" id="KW-0966">Cell projection</keyword>
<name>A0ABQ1L4I8_9RHOB</name>
<sequence>MTSLSAYLEDFGTPALANAAHSVSDETLETERLESFDKGYRAGWDDAIKAKTDEGTQLADGVVQNLQDLSFTYHDVHAQILSNISPLFDEILNKILPSLARETLGAHVADQLTRIARDMGPVQIEIAVAPGSAERVSQLVNGAATSLPIKVVEAAAVPEGRADMRLGRKELSVDLSDVTAQITKAVHAVLHDQTEMRAHG</sequence>
<dbReference type="Proteomes" id="UP000645462">
    <property type="component" value="Unassembled WGS sequence"/>
</dbReference>
<reference evidence="2" key="1">
    <citation type="journal article" date="2019" name="Int. J. Syst. Evol. Microbiol.">
        <title>The Global Catalogue of Microorganisms (GCM) 10K type strain sequencing project: providing services to taxonomists for standard genome sequencing and annotation.</title>
        <authorList>
            <consortium name="The Broad Institute Genomics Platform"/>
            <consortium name="The Broad Institute Genome Sequencing Center for Infectious Disease"/>
            <person name="Wu L."/>
            <person name="Ma J."/>
        </authorList>
    </citation>
    <scope>NUCLEOTIDE SEQUENCE [LARGE SCALE GENOMIC DNA]</scope>
    <source>
        <strain evidence="2">CGMCC 1.12478</strain>
    </source>
</reference>
<evidence type="ECO:0000313" key="2">
    <source>
        <dbReference type="Proteomes" id="UP000645462"/>
    </source>
</evidence>
<organism evidence="1 2">
    <name type="scientific">Marivita lacus</name>
    <dbReference type="NCBI Taxonomy" id="1323742"/>
    <lineage>
        <taxon>Bacteria</taxon>
        <taxon>Pseudomonadati</taxon>
        <taxon>Pseudomonadota</taxon>
        <taxon>Alphaproteobacteria</taxon>
        <taxon>Rhodobacterales</taxon>
        <taxon>Roseobacteraceae</taxon>
        <taxon>Marivita</taxon>
    </lineage>
</organism>
<dbReference type="RefSeq" id="WP_188483646.1">
    <property type="nucleotide sequence ID" value="NZ_BMFC01000013.1"/>
</dbReference>
<protein>
    <submittedName>
        <fullName evidence="1">Flagellar biosynthesis protein</fullName>
    </submittedName>
</protein>
<gene>
    <name evidence="1" type="primary">fliH1</name>
    <name evidence="1" type="ORF">GCM10011363_37650</name>
</gene>